<accession>A0A381PTQ8</accession>
<proteinExistence type="predicted"/>
<keyword evidence="1" id="KW-0175">Coiled coil</keyword>
<protein>
    <recommendedName>
        <fullName evidence="3">VWFA domain-containing protein</fullName>
    </recommendedName>
</protein>
<dbReference type="InterPro" id="IPR036465">
    <property type="entry name" value="vWFA_dom_sf"/>
</dbReference>
<gene>
    <name evidence="2" type="ORF">METZ01_LOCUS22898</name>
</gene>
<dbReference type="SUPFAM" id="SSF53300">
    <property type="entry name" value="vWA-like"/>
    <property type="match status" value="1"/>
</dbReference>
<dbReference type="EMBL" id="UINC01001079">
    <property type="protein sequence ID" value="SUZ70044.1"/>
    <property type="molecule type" value="Genomic_DNA"/>
</dbReference>
<name>A0A381PTQ8_9ZZZZ</name>
<dbReference type="Gene3D" id="3.40.50.410">
    <property type="entry name" value="von Willebrand factor, type A domain"/>
    <property type="match status" value="1"/>
</dbReference>
<reference evidence="2" key="1">
    <citation type="submission" date="2018-05" db="EMBL/GenBank/DDBJ databases">
        <authorList>
            <person name="Lanie J.A."/>
            <person name="Ng W.-L."/>
            <person name="Kazmierczak K.M."/>
            <person name="Andrzejewski T.M."/>
            <person name="Davidsen T.M."/>
            <person name="Wayne K.J."/>
            <person name="Tettelin H."/>
            <person name="Glass J.I."/>
            <person name="Rusch D."/>
            <person name="Podicherti R."/>
            <person name="Tsui H.-C.T."/>
            <person name="Winkler M.E."/>
        </authorList>
    </citation>
    <scope>NUCLEOTIDE SEQUENCE</scope>
</reference>
<organism evidence="2">
    <name type="scientific">marine metagenome</name>
    <dbReference type="NCBI Taxonomy" id="408172"/>
    <lineage>
        <taxon>unclassified sequences</taxon>
        <taxon>metagenomes</taxon>
        <taxon>ecological metagenomes</taxon>
    </lineage>
</organism>
<feature type="coiled-coil region" evidence="1">
    <location>
        <begin position="36"/>
        <end position="63"/>
    </location>
</feature>
<evidence type="ECO:0000313" key="2">
    <source>
        <dbReference type="EMBL" id="SUZ70044.1"/>
    </source>
</evidence>
<evidence type="ECO:0000256" key="1">
    <source>
        <dbReference type="SAM" id="Coils"/>
    </source>
</evidence>
<evidence type="ECO:0008006" key="3">
    <source>
        <dbReference type="Google" id="ProtNLM"/>
    </source>
</evidence>
<sequence>MITKIVAPSVLEATTIDLEGQVASKRDAVFEIRGQVDTLTRQLSDQERDADKELRQLARLQQQTSDILSKFEATRDIADEQLIEEAEMARAKQSLTDEMERLLGMNFKRSSQTIGGITVDSEHIIFVIDNSGSMYNYAWSAVIRKLQETLNIYPNVKGIQVLNDNGAYLFPRYARTWMSDSPALRKSIINKLRNWDAFSNSSPVEGIEEAVTTFYDPNKKISIYVFGDDFQGTSIERVVDTIDQINVADAEGTRRVRIHAVGFPVLFQGRRHPPSVYRFSALMRELTYRNNGTFVGLPYIQ</sequence>
<dbReference type="AlphaFoldDB" id="A0A381PTQ8"/>